<reference evidence="2 3" key="1">
    <citation type="submission" date="2019-01" db="EMBL/GenBank/DDBJ databases">
        <title>Nuclear Genome Assembly of the Microalgal Biofuel strain Nannochloropsis salina CCMP1776.</title>
        <authorList>
            <person name="Hovde B."/>
        </authorList>
    </citation>
    <scope>NUCLEOTIDE SEQUENCE [LARGE SCALE GENOMIC DNA]</scope>
    <source>
        <strain evidence="2 3">CCMP1776</strain>
    </source>
</reference>
<dbReference type="AlphaFoldDB" id="A0A4D9DE67"/>
<name>A0A4D9DE67_9STRA</name>
<sequence length="108" mass="11561">MGGEGGAGEGGGEELTGRSKATQDADNVVILQRHQGRHYLDVRKYRYDGDLGVVPLAFQTQTGTLVEVEDNGLGLSLERESMYGVGVWKPMGSGGGGDRPVVRERMSH</sequence>
<protein>
    <submittedName>
        <fullName evidence="2">Uncharacterized protein</fullName>
    </submittedName>
</protein>
<keyword evidence="3" id="KW-1185">Reference proteome</keyword>
<dbReference type="Proteomes" id="UP000355283">
    <property type="component" value="Unassembled WGS sequence"/>
</dbReference>
<dbReference type="Gene3D" id="3.40.50.300">
    <property type="entry name" value="P-loop containing nucleotide triphosphate hydrolases"/>
    <property type="match status" value="1"/>
</dbReference>
<evidence type="ECO:0000256" key="1">
    <source>
        <dbReference type="SAM" id="MobiDB-lite"/>
    </source>
</evidence>
<dbReference type="EMBL" id="SDOX01000005">
    <property type="protein sequence ID" value="TFJ87895.1"/>
    <property type="molecule type" value="Genomic_DNA"/>
</dbReference>
<proteinExistence type="predicted"/>
<evidence type="ECO:0000313" key="2">
    <source>
        <dbReference type="EMBL" id="TFJ87895.1"/>
    </source>
</evidence>
<feature type="region of interest" description="Disordered" evidence="1">
    <location>
        <begin position="1"/>
        <end position="26"/>
    </location>
</feature>
<accession>A0A4D9DE67</accession>
<feature type="compositionally biased region" description="Gly residues" evidence="1">
    <location>
        <begin position="1"/>
        <end position="14"/>
    </location>
</feature>
<feature type="region of interest" description="Disordered" evidence="1">
    <location>
        <begin position="89"/>
        <end position="108"/>
    </location>
</feature>
<comment type="caution">
    <text evidence="2">The sequence shown here is derived from an EMBL/GenBank/DDBJ whole genome shotgun (WGS) entry which is preliminary data.</text>
</comment>
<dbReference type="OrthoDB" id="275278at2759"/>
<organism evidence="2 3">
    <name type="scientific">Nannochloropsis salina CCMP1776</name>
    <dbReference type="NCBI Taxonomy" id="1027361"/>
    <lineage>
        <taxon>Eukaryota</taxon>
        <taxon>Sar</taxon>
        <taxon>Stramenopiles</taxon>
        <taxon>Ochrophyta</taxon>
        <taxon>Eustigmatophyceae</taxon>
        <taxon>Eustigmatales</taxon>
        <taxon>Monodopsidaceae</taxon>
        <taxon>Microchloropsis</taxon>
        <taxon>Microchloropsis salina</taxon>
    </lineage>
</organism>
<dbReference type="InterPro" id="IPR027417">
    <property type="entry name" value="P-loop_NTPase"/>
</dbReference>
<gene>
    <name evidence="2" type="ORF">NSK_001242</name>
</gene>
<evidence type="ECO:0000313" key="3">
    <source>
        <dbReference type="Proteomes" id="UP000355283"/>
    </source>
</evidence>